<evidence type="ECO:0000256" key="2">
    <source>
        <dbReference type="ARBA" id="ARBA00008807"/>
    </source>
</evidence>
<dbReference type="PANTHER" id="PTHR22601">
    <property type="entry name" value="ISP4 LIKE PROTEIN"/>
    <property type="match status" value="1"/>
</dbReference>
<evidence type="ECO:0000313" key="12">
    <source>
        <dbReference type="Proteomes" id="UP000245783"/>
    </source>
</evidence>
<feature type="transmembrane region" description="Helical" evidence="10">
    <location>
        <begin position="135"/>
        <end position="156"/>
    </location>
</feature>
<accession>A0A316VZF6</accession>
<evidence type="ECO:0000256" key="4">
    <source>
        <dbReference type="ARBA" id="ARBA00022692"/>
    </source>
</evidence>
<dbReference type="Pfam" id="PF03169">
    <property type="entry name" value="OPT"/>
    <property type="match status" value="1"/>
</dbReference>
<dbReference type="InterPro" id="IPR004648">
    <property type="entry name" value="Oligpept_transpt"/>
</dbReference>
<reference evidence="11 12" key="1">
    <citation type="journal article" date="2018" name="Mol. Biol. Evol.">
        <title>Broad Genomic Sampling Reveals a Smut Pathogenic Ancestry of the Fungal Clade Ustilaginomycotina.</title>
        <authorList>
            <person name="Kijpornyongpan T."/>
            <person name="Mondo S.J."/>
            <person name="Barry K."/>
            <person name="Sandor L."/>
            <person name="Lee J."/>
            <person name="Lipzen A."/>
            <person name="Pangilinan J."/>
            <person name="LaButti K."/>
            <person name="Hainaut M."/>
            <person name="Henrissat B."/>
            <person name="Grigoriev I.V."/>
            <person name="Spatafora J.W."/>
            <person name="Aime M.C."/>
        </authorList>
    </citation>
    <scope>NUCLEOTIDE SEQUENCE [LARGE SCALE GENOMIC DNA]</scope>
    <source>
        <strain evidence="11 12">MCA 4658</strain>
    </source>
</reference>
<feature type="transmembrane region" description="Helical" evidence="10">
    <location>
        <begin position="489"/>
        <end position="509"/>
    </location>
</feature>
<dbReference type="InterPro" id="IPR004813">
    <property type="entry name" value="OPT"/>
</dbReference>
<dbReference type="OrthoDB" id="9986677at2759"/>
<feature type="transmembrane region" description="Helical" evidence="10">
    <location>
        <begin position="515"/>
        <end position="539"/>
    </location>
</feature>
<proteinExistence type="inferred from homology"/>
<organism evidence="11 12">
    <name type="scientific">Ceraceosorus guamensis</name>
    <dbReference type="NCBI Taxonomy" id="1522189"/>
    <lineage>
        <taxon>Eukaryota</taxon>
        <taxon>Fungi</taxon>
        <taxon>Dikarya</taxon>
        <taxon>Basidiomycota</taxon>
        <taxon>Ustilaginomycotina</taxon>
        <taxon>Exobasidiomycetes</taxon>
        <taxon>Ceraceosorales</taxon>
        <taxon>Ceraceosoraceae</taxon>
        <taxon>Ceraceosorus</taxon>
    </lineage>
</organism>
<comment type="similarity">
    <text evidence="2">Belongs to the oligopeptide OPT transporter family.</text>
</comment>
<dbReference type="InParanoid" id="A0A316VZF6"/>
<feature type="transmembrane region" description="Helical" evidence="10">
    <location>
        <begin position="225"/>
        <end position="247"/>
    </location>
</feature>
<sequence length="809" mass="88668">MVLRRKAQPASLSEGAEEIGETTAIETDPIAELKKDDDGPVTPSSPSEKGIEEKTSHELEIDEAQAGLRELDGSEGVTKISDQVIRDGADVSRIAVSTRDDGDPALTFRSVVLGSVLAAFSSVVTVFYLFKPVQISISTVFLQLVAYVLGVGWAKLTPSAERFERVSPRLGAVARFFNLGQPFGLKEHVVATLIGSCANNSLAGVEVAIVQRLFYPQSSLDTTTVLFGLFSISIIGFVIAGVLRPLIVYPAEMVYWTQLPQISLMQSLHYDVAKNKKRLTRFGQVLLGSTIYELFPAYLFPTLNGISIPCFPSARYSSAARDVATNIFGGANSNEGLGLLNFSLDWQYITSSALSLPLKQQANSWIGLALMWLIMPLLYYRNAFGSRAAQLPMLGTSLYAEDGSKYNLTAVFGHSLTINNTALAEQGLPVLTSSTLWGYISANLAVAALISHVLLFYGADMWKALKQARAGTQPDPHYQAMKKYKEVPMWWYGIAFVLAFFAGLISVLHGQTMPWWAYLVSLLLGAVIAPLSCVLYGLFGNGRRRRSLDPLDSDSIGTNTLSKMVGGVLVPGRPLAGLWFASFSHQVILLAVNLASGLKFGQYTKIPWRTLFASQAYGTLLGLLVNYLIAVQVAVSKREVLLNDEDSNVWSVAMFSNLNSQAVTWAIADRVYSYSRGAGYWLVPFALLIGFIIPFIHFIVQRRWKSLEKYQVNAPIILQYMGGYNYFGAFSYLTSTVAIGAAAQLWLRRRHPKLFNKYMYIVGSALDGGSQITLFILSFAVYGAAGPARPFPTWWGNPNGNVDHCNPPE</sequence>
<evidence type="ECO:0000256" key="5">
    <source>
        <dbReference type="ARBA" id="ARBA00022856"/>
    </source>
</evidence>
<keyword evidence="12" id="KW-1185">Reference proteome</keyword>
<dbReference type="Proteomes" id="UP000245783">
    <property type="component" value="Unassembled WGS sequence"/>
</dbReference>
<feature type="transmembrane region" description="Helical" evidence="10">
    <location>
        <begin position="680"/>
        <end position="700"/>
    </location>
</feature>
<feature type="transmembrane region" description="Helical" evidence="10">
    <location>
        <begin position="106"/>
        <end position="129"/>
    </location>
</feature>
<feature type="transmembrane region" description="Helical" evidence="10">
    <location>
        <begin position="608"/>
        <end position="629"/>
    </location>
</feature>
<evidence type="ECO:0000256" key="3">
    <source>
        <dbReference type="ARBA" id="ARBA00022448"/>
    </source>
</evidence>
<feature type="transmembrane region" description="Helical" evidence="10">
    <location>
        <begin position="759"/>
        <end position="785"/>
    </location>
</feature>
<name>A0A316VZF6_9BASI</name>
<evidence type="ECO:0000256" key="8">
    <source>
        <dbReference type="ARBA" id="ARBA00023136"/>
    </source>
</evidence>
<keyword evidence="6" id="KW-0653">Protein transport</keyword>
<feature type="transmembrane region" description="Helical" evidence="10">
    <location>
        <begin position="362"/>
        <end position="380"/>
    </location>
</feature>
<feature type="transmembrane region" description="Helical" evidence="10">
    <location>
        <begin position="436"/>
        <end position="459"/>
    </location>
</feature>
<evidence type="ECO:0000256" key="1">
    <source>
        <dbReference type="ARBA" id="ARBA00004141"/>
    </source>
</evidence>
<evidence type="ECO:0000256" key="6">
    <source>
        <dbReference type="ARBA" id="ARBA00022927"/>
    </source>
</evidence>
<dbReference type="GO" id="GO:0015031">
    <property type="term" value="P:protein transport"/>
    <property type="evidence" value="ECO:0007669"/>
    <property type="project" value="UniProtKB-KW"/>
</dbReference>
<feature type="region of interest" description="Disordered" evidence="9">
    <location>
        <begin position="1"/>
        <end position="56"/>
    </location>
</feature>
<evidence type="ECO:0000313" key="11">
    <source>
        <dbReference type="EMBL" id="PWN41803.1"/>
    </source>
</evidence>
<gene>
    <name evidence="11" type="ORF">IE81DRAFT_367151</name>
</gene>
<keyword evidence="5" id="KW-0571">Peptide transport</keyword>
<comment type="subcellular location">
    <subcellularLocation>
        <location evidence="1">Membrane</location>
        <topology evidence="1">Multi-pass membrane protein</topology>
    </subcellularLocation>
</comment>
<evidence type="ECO:0000256" key="7">
    <source>
        <dbReference type="ARBA" id="ARBA00022989"/>
    </source>
</evidence>
<dbReference type="AlphaFoldDB" id="A0A316VZF6"/>
<dbReference type="GO" id="GO:0035673">
    <property type="term" value="F:oligopeptide transmembrane transporter activity"/>
    <property type="evidence" value="ECO:0007669"/>
    <property type="project" value="InterPro"/>
</dbReference>
<keyword evidence="7 10" id="KW-1133">Transmembrane helix</keyword>
<dbReference type="GeneID" id="37038925"/>
<dbReference type="RefSeq" id="XP_025368963.1">
    <property type="nucleotide sequence ID" value="XM_025517055.1"/>
</dbReference>
<evidence type="ECO:0000256" key="10">
    <source>
        <dbReference type="SAM" id="Phobius"/>
    </source>
</evidence>
<feature type="transmembrane region" description="Helical" evidence="10">
    <location>
        <begin position="726"/>
        <end position="747"/>
    </location>
</feature>
<dbReference type="EMBL" id="KZ819387">
    <property type="protein sequence ID" value="PWN41803.1"/>
    <property type="molecule type" value="Genomic_DNA"/>
</dbReference>
<keyword evidence="3" id="KW-0813">Transport</keyword>
<dbReference type="NCBIfam" id="TIGR00728">
    <property type="entry name" value="OPT_sfam"/>
    <property type="match status" value="1"/>
</dbReference>
<dbReference type="GO" id="GO:0016020">
    <property type="term" value="C:membrane"/>
    <property type="evidence" value="ECO:0007669"/>
    <property type="project" value="UniProtKB-SubCell"/>
</dbReference>
<keyword evidence="8 10" id="KW-0472">Membrane</keyword>
<keyword evidence="4 10" id="KW-0812">Transmembrane</keyword>
<evidence type="ECO:0000256" key="9">
    <source>
        <dbReference type="SAM" id="MobiDB-lite"/>
    </source>
</evidence>
<protein>
    <submittedName>
        <fullName evidence="11">OPT superfamily oligopeptide transporter</fullName>
    </submittedName>
</protein>